<dbReference type="RefSeq" id="WP_100986364.1">
    <property type="nucleotide sequence ID" value="NZ_CP025096.1"/>
</dbReference>
<evidence type="ECO:0000313" key="1">
    <source>
        <dbReference type="EMBL" id="AUD00941.1"/>
    </source>
</evidence>
<dbReference type="OrthoDB" id="1269635at2"/>
<evidence type="ECO:0000313" key="2">
    <source>
        <dbReference type="Proteomes" id="UP000232883"/>
    </source>
</evidence>
<dbReference type="EMBL" id="CP025096">
    <property type="protein sequence ID" value="AUD00941.1"/>
    <property type="molecule type" value="Genomic_DNA"/>
</dbReference>
<reference evidence="1 2" key="1">
    <citation type="submission" date="2017-11" db="EMBL/GenBank/DDBJ databases">
        <title>Taxonomic description and genome sequences of Spirosoma HA7 sp. nov., isolated from pollen microhabitat of Corylus avellana.</title>
        <authorList>
            <person name="Ambika Manirajan B."/>
            <person name="Suarez C."/>
            <person name="Ratering S."/>
            <person name="Geissler-Plaum R."/>
            <person name="Cardinale M."/>
            <person name="Sylvia S."/>
        </authorList>
    </citation>
    <scope>NUCLEOTIDE SEQUENCE [LARGE SCALE GENOMIC DNA]</scope>
    <source>
        <strain evidence="1 2">HA7</strain>
    </source>
</reference>
<protein>
    <recommendedName>
        <fullName evidence="3">Major capsid protein E</fullName>
    </recommendedName>
</protein>
<name>A0A2K8YTJ5_9BACT</name>
<dbReference type="AlphaFoldDB" id="A0A2K8YTJ5"/>
<organism evidence="1 2">
    <name type="scientific">Spirosoma pollinicola</name>
    <dbReference type="NCBI Taxonomy" id="2057025"/>
    <lineage>
        <taxon>Bacteria</taxon>
        <taxon>Pseudomonadati</taxon>
        <taxon>Bacteroidota</taxon>
        <taxon>Cytophagia</taxon>
        <taxon>Cytophagales</taxon>
        <taxon>Cytophagaceae</taxon>
        <taxon>Spirosoma</taxon>
    </lineage>
</organism>
<gene>
    <name evidence="1" type="ORF">CWM47_03385</name>
</gene>
<dbReference type="InterPro" id="IPR005564">
    <property type="entry name" value="Major_capsid_GpE"/>
</dbReference>
<proteinExistence type="predicted"/>
<evidence type="ECO:0008006" key="3">
    <source>
        <dbReference type="Google" id="ProtNLM"/>
    </source>
</evidence>
<accession>A0A2K8YTJ5</accession>
<dbReference type="KEGG" id="spir:CWM47_03385"/>
<sequence>MEQSLFLQWVAKYFPGIVLRTTATLNNSTNGPTYLHKTMLTEDLSVTGKWESINTQNTLVAADVVAMDSALPLKKRDSISRFSGDIPKLGMKLQLNEKQLTDLDTLIAQGATDAQIVAKLFNDVVKVIGGIDERNEEMFLRGLSTGVTLIEDTENVGTGIRVDFGYYTANKFGVAVLWSSATTATPDDDIKRVLAKAKADGNVITNIMLDSTALNYLSNAKQIKDLFAFSAGFTGTNVPSLDRDQMTKFFSTRYGCTFTVVDRTVRYEKNGVQTPIKPWQDGMMVFLNSEQVGTLTYARLAEENRPVSGVTYQKSGNYILVSKFGKNDPLAEFTSSQARVVPVIVNVDQIYSLDTKTVQA</sequence>
<dbReference type="Pfam" id="PF03864">
    <property type="entry name" value="Phage_cap_E"/>
    <property type="match status" value="1"/>
</dbReference>
<dbReference type="Proteomes" id="UP000232883">
    <property type="component" value="Chromosome"/>
</dbReference>
<keyword evidence="2" id="KW-1185">Reference proteome</keyword>